<dbReference type="KEGG" id="tva:4771623"/>
<dbReference type="eggNOG" id="KOG4177">
    <property type="taxonomic scope" value="Eukaryota"/>
</dbReference>
<keyword evidence="2 3" id="KW-0040">ANK repeat</keyword>
<reference evidence="4" key="2">
    <citation type="journal article" date="2007" name="Science">
        <title>Draft genome sequence of the sexually transmitted pathogen Trichomonas vaginalis.</title>
        <authorList>
            <person name="Carlton J.M."/>
            <person name="Hirt R.P."/>
            <person name="Silva J.C."/>
            <person name="Delcher A.L."/>
            <person name="Schatz M."/>
            <person name="Zhao Q."/>
            <person name="Wortman J.R."/>
            <person name="Bidwell S.L."/>
            <person name="Alsmark U.C.M."/>
            <person name="Besteiro S."/>
            <person name="Sicheritz-Ponten T."/>
            <person name="Noel C.J."/>
            <person name="Dacks J.B."/>
            <person name="Foster P.G."/>
            <person name="Simillion C."/>
            <person name="Van de Peer Y."/>
            <person name="Miranda-Saavedra D."/>
            <person name="Barton G.J."/>
            <person name="Westrop G.D."/>
            <person name="Mueller S."/>
            <person name="Dessi D."/>
            <person name="Fiori P.L."/>
            <person name="Ren Q."/>
            <person name="Paulsen I."/>
            <person name="Zhang H."/>
            <person name="Bastida-Corcuera F.D."/>
            <person name="Simoes-Barbosa A."/>
            <person name="Brown M.T."/>
            <person name="Hayes R.D."/>
            <person name="Mukherjee M."/>
            <person name="Okumura C.Y."/>
            <person name="Schneider R."/>
            <person name="Smith A.J."/>
            <person name="Vanacova S."/>
            <person name="Villalvazo M."/>
            <person name="Haas B.J."/>
            <person name="Pertea M."/>
            <person name="Feldblyum T.V."/>
            <person name="Utterback T.R."/>
            <person name="Shu C.L."/>
            <person name="Osoegawa K."/>
            <person name="de Jong P.J."/>
            <person name="Hrdy I."/>
            <person name="Horvathova L."/>
            <person name="Zubacova Z."/>
            <person name="Dolezal P."/>
            <person name="Malik S.B."/>
            <person name="Logsdon J.M. Jr."/>
            <person name="Henze K."/>
            <person name="Gupta A."/>
            <person name="Wang C.C."/>
            <person name="Dunne R.L."/>
            <person name="Upcroft J.A."/>
            <person name="Upcroft P."/>
            <person name="White O."/>
            <person name="Salzberg S.L."/>
            <person name="Tang P."/>
            <person name="Chiu C.-H."/>
            <person name="Lee Y.-S."/>
            <person name="Embley T.M."/>
            <person name="Coombs G.H."/>
            <person name="Mottram J.C."/>
            <person name="Tachezy J."/>
            <person name="Fraser-Liggett C.M."/>
            <person name="Johnson P.J."/>
        </authorList>
    </citation>
    <scope>NUCLEOTIDE SEQUENCE [LARGE SCALE GENOMIC DNA]</scope>
    <source>
        <strain evidence="4">G3</strain>
    </source>
</reference>
<dbReference type="VEuPathDB" id="TrichDB:TVAGG3_0330450"/>
<keyword evidence="5" id="KW-1185">Reference proteome</keyword>
<dbReference type="AlphaFoldDB" id="A2E112"/>
<dbReference type="RefSeq" id="XP_001325867.1">
    <property type="nucleotide sequence ID" value="XM_001325832.1"/>
</dbReference>
<evidence type="ECO:0000256" key="3">
    <source>
        <dbReference type="PROSITE-ProRule" id="PRU00023"/>
    </source>
</evidence>
<keyword evidence="1" id="KW-0677">Repeat</keyword>
<dbReference type="PANTHER" id="PTHR24123">
    <property type="entry name" value="ANKYRIN REPEAT-CONTAINING"/>
    <property type="match status" value="1"/>
</dbReference>
<dbReference type="InParanoid" id="A2E112"/>
<feature type="repeat" description="ANK" evidence="3">
    <location>
        <begin position="294"/>
        <end position="329"/>
    </location>
</feature>
<dbReference type="STRING" id="5722.A2E112"/>
<feature type="repeat" description="ANK" evidence="3">
    <location>
        <begin position="186"/>
        <end position="218"/>
    </location>
</feature>
<dbReference type="Gene3D" id="1.25.40.20">
    <property type="entry name" value="Ankyrin repeat-containing domain"/>
    <property type="match status" value="4"/>
</dbReference>
<evidence type="ECO:0000256" key="1">
    <source>
        <dbReference type="ARBA" id="ARBA00022737"/>
    </source>
</evidence>
<dbReference type="EMBL" id="DS113282">
    <property type="protein sequence ID" value="EAY13644.1"/>
    <property type="molecule type" value="Genomic_DNA"/>
</dbReference>
<dbReference type="InterPro" id="IPR036770">
    <property type="entry name" value="Ankyrin_rpt-contain_sf"/>
</dbReference>
<evidence type="ECO:0000313" key="5">
    <source>
        <dbReference type="Proteomes" id="UP000001542"/>
    </source>
</evidence>
<gene>
    <name evidence="4" type="ORF">TVAG_387850</name>
</gene>
<dbReference type="PROSITE" id="PS50297">
    <property type="entry name" value="ANK_REP_REGION"/>
    <property type="match status" value="4"/>
</dbReference>
<feature type="repeat" description="ANK" evidence="3">
    <location>
        <begin position="153"/>
        <end position="185"/>
    </location>
</feature>
<dbReference type="InterPro" id="IPR051165">
    <property type="entry name" value="Multifunctional_ANK_Repeat"/>
</dbReference>
<organism evidence="4 5">
    <name type="scientific">Trichomonas vaginalis (strain ATCC PRA-98 / G3)</name>
    <dbReference type="NCBI Taxonomy" id="412133"/>
    <lineage>
        <taxon>Eukaryota</taxon>
        <taxon>Metamonada</taxon>
        <taxon>Parabasalia</taxon>
        <taxon>Trichomonadida</taxon>
        <taxon>Trichomonadidae</taxon>
        <taxon>Trichomonas</taxon>
    </lineage>
</organism>
<dbReference type="SUPFAM" id="SSF48403">
    <property type="entry name" value="Ankyrin repeat"/>
    <property type="match status" value="2"/>
</dbReference>
<dbReference type="Proteomes" id="UP000001542">
    <property type="component" value="Unassembled WGS sequence"/>
</dbReference>
<accession>A2E112</accession>
<dbReference type="PROSITE" id="PS50088">
    <property type="entry name" value="ANK_REPEAT"/>
    <property type="match status" value="4"/>
</dbReference>
<dbReference type="VEuPathDB" id="TrichDB:TVAG_387850"/>
<dbReference type="SMART" id="SM00248">
    <property type="entry name" value="ANK"/>
    <property type="match status" value="10"/>
</dbReference>
<protein>
    <submittedName>
        <fullName evidence="4">Uncharacterized protein</fullName>
    </submittedName>
</protein>
<reference evidence="4" key="1">
    <citation type="submission" date="2006-10" db="EMBL/GenBank/DDBJ databases">
        <authorList>
            <person name="Amadeo P."/>
            <person name="Zhao Q."/>
            <person name="Wortman J."/>
            <person name="Fraser-Liggett C."/>
            <person name="Carlton J."/>
        </authorList>
    </citation>
    <scope>NUCLEOTIDE SEQUENCE</scope>
    <source>
        <strain evidence="4">G3</strain>
    </source>
</reference>
<sequence>MLNTTIKSSPINTKETFTEDEFMRAIKNKDILKVRDILDTNYDPNKACESSKCHPLEICEDFEIFKLLIERGINFMQKYTDDKEKTQIPVFKIVSRRNKQFFDFLIEKGLDIKINNEVNQSTLDHYAAKNPDVGIMNYLIKKKMNYKNSENSKGDLPIHIACKHSNTEVIKALIDKRCQISKENKNGEISLHFAVKFGTPEIVKLLLENKSQFGVLDKFGNAPIHYIFESKSPIEMIKKFVECLCKESNNVRLIIDIQTNENLTLLCKSCINNKVEIAKYLIEIGSDVNYQMPNGDTPLILAIKYGSDTNTDIIDLLLKKDADVNHVNSKGDFPLKLVKSIQHFNALIKYKPHLNNNSCDLMDHHFFSKHIDVANELGKILKDYNYYNCFQKAIDMKNVEFVEMLAKFGANVNSQDILGMSPFQYAVCSGQSEIVKLLIKLGADLEHEDIEGNTAFLLAAKYSAVSDEILDLLDEKCDILHANHSGHSAFYIAAEYKNEHFLKHFYNKKPDLLKRMAKDKGNDLYTVKLICNKNKYPYLLKYFGIPPFPFEPPIVILQDKLKDKDKYGDSDILCAIRNRYYTAFIHFYNESNPKPDLNQTNKFGEFPLFVACYQDFSWRFIDYRSAIFPNERGG</sequence>
<dbReference type="Pfam" id="PF12796">
    <property type="entry name" value="Ank_2"/>
    <property type="match status" value="3"/>
</dbReference>
<evidence type="ECO:0000256" key="2">
    <source>
        <dbReference type="ARBA" id="ARBA00023043"/>
    </source>
</evidence>
<dbReference type="InterPro" id="IPR002110">
    <property type="entry name" value="Ankyrin_rpt"/>
</dbReference>
<evidence type="ECO:0000313" key="4">
    <source>
        <dbReference type="EMBL" id="EAY13644.1"/>
    </source>
</evidence>
<name>A2E112_TRIV3</name>
<dbReference type="PANTHER" id="PTHR24123:SF33">
    <property type="entry name" value="PROTEIN HOS4"/>
    <property type="match status" value="1"/>
</dbReference>
<proteinExistence type="predicted"/>
<feature type="repeat" description="ANK" evidence="3">
    <location>
        <begin position="418"/>
        <end position="450"/>
    </location>
</feature>
<dbReference type="SMR" id="A2E112"/>